<accession>A0AA86MY34</accession>
<evidence type="ECO:0000313" key="2">
    <source>
        <dbReference type="Proteomes" id="UP001179121"/>
    </source>
</evidence>
<dbReference type="Proteomes" id="UP001179121">
    <property type="component" value="Chromosome"/>
</dbReference>
<dbReference type="Gene3D" id="1.20.120.580">
    <property type="entry name" value="bsu32300-like"/>
    <property type="match status" value="1"/>
</dbReference>
<dbReference type="GO" id="GO:0004540">
    <property type="term" value="F:RNA nuclease activity"/>
    <property type="evidence" value="ECO:0007669"/>
    <property type="project" value="InterPro"/>
</dbReference>
<dbReference type="KEGG" id="nti:DNFV4_01591"/>
<gene>
    <name evidence="1" type="ORF">DNFV4_01591</name>
</gene>
<dbReference type="GO" id="GO:0110001">
    <property type="term" value="C:toxin-antitoxin complex"/>
    <property type="evidence" value="ECO:0007669"/>
    <property type="project" value="InterPro"/>
</dbReference>
<organism evidence="1 2">
    <name type="scientific">Nitrospira tepida</name>
    <dbReference type="NCBI Taxonomy" id="2973512"/>
    <lineage>
        <taxon>Bacteria</taxon>
        <taxon>Pseudomonadati</taxon>
        <taxon>Nitrospirota</taxon>
        <taxon>Nitrospiria</taxon>
        <taxon>Nitrospirales</taxon>
        <taxon>Nitrospiraceae</taxon>
        <taxon>Nitrospira</taxon>
    </lineage>
</organism>
<protein>
    <submittedName>
        <fullName evidence="1">Uncharacterized protein</fullName>
    </submittedName>
</protein>
<keyword evidence="2" id="KW-1185">Reference proteome</keyword>
<dbReference type="InterPro" id="IPR037038">
    <property type="entry name" value="HepT-like_sf"/>
</dbReference>
<name>A0AA86MY34_9BACT</name>
<dbReference type="EMBL" id="OX365700">
    <property type="protein sequence ID" value="CAI4031163.1"/>
    <property type="molecule type" value="Genomic_DNA"/>
</dbReference>
<reference evidence="1" key="1">
    <citation type="submission" date="2022-10" db="EMBL/GenBank/DDBJ databases">
        <authorList>
            <person name="Koch H."/>
        </authorList>
    </citation>
    <scope>NUCLEOTIDE SEQUENCE</scope>
    <source>
        <strain evidence="1">DNF</strain>
    </source>
</reference>
<sequence>MIDCALITRKMSLILQDLPKLTDLARLPREQYVGDPIHEVVAERYLERTIGRMIDINFHLVTESGQAPPKDYYNSFLALGTLGVMTADLAKQIRWPPDSATASCTNTMRSILSECTRRSLSRFVRFLCI</sequence>
<proteinExistence type="predicted"/>
<dbReference type="GO" id="GO:0016787">
    <property type="term" value="F:hydrolase activity"/>
    <property type="evidence" value="ECO:0007669"/>
    <property type="project" value="UniProtKB-KW"/>
</dbReference>
<dbReference type="AlphaFoldDB" id="A0AA86MY34"/>
<evidence type="ECO:0000313" key="1">
    <source>
        <dbReference type="EMBL" id="CAI4031163.1"/>
    </source>
</evidence>